<keyword evidence="2" id="KW-1133">Transmembrane helix</keyword>
<comment type="caution">
    <text evidence="3">The sequence shown here is derived from an EMBL/GenBank/DDBJ whole genome shotgun (WGS) entry which is preliminary data.</text>
</comment>
<protein>
    <recommendedName>
        <fullName evidence="5">Sodium:proton antiporter</fullName>
    </recommendedName>
</protein>
<accession>A0ABP7DDK9</accession>
<proteinExistence type="predicted"/>
<sequence length="181" mass="20116">MKSDEEPPVTSEAELSRQARAGDAERGRSETFDEMLDRNWNELLQELRVMQTGVQITTAFLMTLPFQSRFDELGPVQVRFYLVLLAFSVLLAGLNMTPVAIHRRLFRQNIKEITVKQGHRIVQIALVGTGLLVSACVTFIADVLLGDSAALVIGGVVLLAMALLLVVLPVILRRREGYPKD</sequence>
<feature type="region of interest" description="Disordered" evidence="1">
    <location>
        <begin position="1"/>
        <end position="29"/>
    </location>
</feature>
<evidence type="ECO:0000313" key="4">
    <source>
        <dbReference type="Proteomes" id="UP001500752"/>
    </source>
</evidence>
<dbReference type="Proteomes" id="UP001500752">
    <property type="component" value="Unassembled WGS sequence"/>
</dbReference>
<dbReference type="Pfam" id="PF19853">
    <property type="entry name" value="DUF6328"/>
    <property type="match status" value="1"/>
</dbReference>
<name>A0ABP7DDK9_9MICC</name>
<evidence type="ECO:0000313" key="3">
    <source>
        <dbReference type="EMBL" id="GAA3702816.1"/>
    </source>
</evidence>
<evidence type="ECO:0008006" key="5">
    <source>
        <dbReference type="Google" id="ProtNLM"/>
    </source>
</evidence>
<feature type="transmembrane region" description="Helical" evidence="2">
    <location>
        <begin position="121"/>
        <end position="145"/>
    </location>
</feature>
<evidence type="ECO:0000256" key="1">
    <source>
        <dbReference type="SAM" id="MobiDB-lite"/>
    </source>
</evidence>
<feature type="compositionally biased region" description="Basic and acidic residues" evidence="1">
    <location>
        <begin position="14"/>
        <end position="29"/>
    </location>
</feature>
<dbReference type="InterPro" id="IPR046291">
    <property type="entry name" value="DUF6328"/>
</dbReference>
<feature type="transmembrane region" description="Helical" evidence="2">
    <location>
        <begin position="151"/>
        <end position="172"/>
    </location>
</feature>
<gene>
    <name evidence="3" type="ORF">GCM10023081_43980</name>
</gene>
<dbReference type="RefSeq" id="WP_345154324.1">
    <property type="nucleotide sequence ID" value="NZ_BAABEO010000034.1"/>
</dbReference>
<reference evidence="4" key="1">
    <citation type="journal article" date="2019" name="Int. J. Syst. Evol. Microbiol.">
        <title>The Global Catalogue of Microorganisms (GCM) 10K type strain sequencing project: providing services to taxonomists for standard genome sequencing and annotation.</title>
        <authorList>
            <consortium name="The Broad Institute Genomics Platform"/>
            <consortium name="The Broad Institute Genome Sequencing Center for Infectious Disease"/>
            <person name="Wu L."/>
            <person name="Ma J."/>
        </authorList>
    </citation>
    <scope>NUCLEOTIDE SEQUENCE [LARGE SCALE GENOMIC DNA]</scope>
    <source>
        <strain evidence="4">JCM 30742</strain>
    </source>
</reference>
<organism evidence="3 4">
    <name type="scientific">Arthrobacter ginkgonis</name>
    <dbReference type="NCBI Taxonomy" id="1630594"/>
    <lineage>
        <taxon>Bacteria</taxon>
        <taxon>Bacillati</taxon>
        <taxon>Actinomycetota</taxon>
        <taxon>Actinomycetes</taxon>
        <taxon>Micrococcales</taxon>
        <taxon>Micrococcaceae</taxon>
        <taxon>Arthrobacter</taxon>
    </lineage>
</organism>
<dbReference type="EMBL" id="BAABEO010000034">
    <property type="protein sequence ID" value="GAA3702816.1"/>
    <property type="molecule type" value="Genomic_DNA"/>
</dbReference>
<keyword evidence="2" id="KW-0472">Membrane</keyword>
<keyword evidence="2" id="KW-0812">Transmembrane</keyword>
<keyword evidence="4" id="KW-1185">Reference proteome</keyword>
<evidence type="ECO:0000256" key="2">
    <source>
        <dbReference type="SAM" id="Phobius"/>
    </source>
</evidence>
<feature type="transmembrane region" description="Helical" evidence="2">
    <location>
        <begin position="80"/>
        <end position="101"/>
    </location>
</feature>